<dbReference type="GO" id="GO:0005886">
    <property type="term" value="C:plasma membrane"/>
    <property type="evidence" value="ECO:0007669"/>
    <property type="project" value="UniProtKB-SubCell"/>
</dbReference>
<dbReference type="InterPro" id="IPR006037">
    <property type="entry name" value="RCK_C"/>
</dbReference>
<dbReference type="Gene3D" id="3.30.465.10">
    <property type="match status" value="1"/>
</dbReference>
<evidence type="ECO:0000256" key="12">
    <source>
        <dbReference type="HAMAP-Rule" id="MF_01075"/>
    </source>
</evidence>
<keyword evidence="6 12" id="KW-0633">Potassium transport</keyword>
<dbReference type="Gene3D" id="3.30.70.1450">
    <property type="entry name" value="Regulator of K+ conductance, C-terminal domain"/>
    <property type="match status" value="1"/>
</dbReference>
<dbReference type="InterPro" id="IPR005170">
    <property type="entry name" value="Transptr-assoc_dom"/>
</dbReference>
<dbReference type="NCBIfam" id="NF003714">
    <property type="entry name" value="PRK05326.1-1"/>
    <property type="match status" value="1"/>
</dbReference>
<evidence type="ECO:0000256" key="1">
    <source>
        <dbReference type="ARBA" id="ARBA00004651"/>
    </source>
</evidence>
<keyword evidence="10 12" id="KW-0406">Ion transport</keyword>
<dbReference type="AlphaFoldDB" id="A0A078L8R0"/>
<dbReference type="GeneID" id="45135324"/>
<dbReference type="SUPFAM" id="SSF116726">
    <property type="entry name" value="TrkA C-terminal domain-like"/>
    <property type="match status" value="1"/>
</dbReference>
<evidence type="ECO:0000256" key="4">
    <source>
        <dbReference type="ARBA" id="ARBA00022475"/>
    </source>
</evidence>
<dbReference type="GO" id="GO:0006884">
    <property type="term" value="P:cell volume homeostasis"/>
    <property type="evidence" value="ECO:0007669"/>
    <property type="project" value="InterPro"/>
</dbReference>
<accession>A0A078L8R0</accession>
<dbReference type="InterPro" id="IPR038770">
    <property type="entry name" value="Na+/solute_symporter_sf"/>
</dbReference>
<feature type="transmembrane region" description="Helical" evidence="12">
    <location>
        <begin position="363"/>
        <end position="386"/>
    </location>
</feature>
<comment type="catalytic activity">
    <reaction evidence="12">
        <text>K(+)(in) + H(+)(out) = K(+)(out) + H(+)(in)</text>
        <dbReference type="Rhea" id="RHEA:29467"/>
        <dbReference type="ChEBI" id="CHEBI:15378"/>
        <dbReference type="ChEBI" id="CHEBI:29103"/>
    </reaction>
</comment>
<feature type="transmembrane region" description="Helical" evidence="12">
    <location>
        <begin position="185"/>
        <end position="209"/>
    </location>
</feature>
<dbReference type="EMBL" id="LK931336">
    <property type="protein sequence ID" value="CDZ83140.1"/>
    <property type="molecule type" value="Genomic_DNA"/>
</dbReference>
<dbReference type="Pfam" id="PF03471">
    <property type="entry name" value="CorC_HlyC"/>
    <property type="match status" value="1"/>
</dbReference>
<evidence type="ECO:0000256" key="3">
    <source>
        <dbReference type="ARBA" id="ARBA00022449"/>
    </source>
</evidence>
<dbReference type="RefSeq" id="WP_024130274.1">
    <property type="nucleotide sequence ID" value="NZ_CAXOLM010000008.1"/>
</dbReference>
<feature type="transmembrane region" description="Helical" evidence="12">
    <location>
        <begin position="122"/>
        <end position="141"/>
    </location>
</feature>
<dbReference type="SMART" id="SM01091">
    <property type="entry name" value="CorC_HlyC"/>
    <property type="match status" value="1"/>
</dbReference>
<sequence length="577" mass="62143">MDAAAIISLFILGSVLVTCSILLSSFSSRLGIPILVIFLAIGMLAGVDGVGGIPFDNYPFAYMVSNLALAIILLDGGMRTQASSFRVALGPALSLATVGVLITSGLTGMMAAWLFHLDLIEGLLIGAIVGSTDAAAVFSLLGGKGLNERVGSTLEIESGSNDPMAVFLTITLIEMIQKHETGLSWLFVLDIIQQFGLGIMLGLGGGYLLQQMINRIALPTGLYPLLALSGGILVFAVTTALEGSGILAVYLCGFLLGNRPIRNRFGILQNFDGLAWLAQIAMFLVLGLLVTPSDLLPIAVPALVLSVWMILVARPLSVFAGLLPFRGFNLRERIFISWVGLRGAVPIILAVFPMMAGLENARLFFNVAFFVVLISLLFQGTSLTWAAKKAKVVVPPVGWPVSRIGLDIHPENPWEQFVYQLSEDKWCVGAALRDLHMPQETRIAALFRDNVLFHPTGSTRLREGDVLCVIGRERDLPALGKLFSQSPPVALDQRFFGDFILEANAKFADVALIYGLDEGTEYRDKQQTLGEIVQQLLGAAPVVGDQVEFAGMIWTVAEKEDNAVRKVGVRVAGDEME</sequence>
<dbReference type="NCBIfam" id="NF003716">
    <property type="entry name" value="PRK05326.1-3"/>
    <property type="match status" value="1"/>
</dbReference>
<dbReference type="SUPFAM" id="SSF56176">
    <property type="entry name" value="FAD-binding/transporter-associated domain-like"/>
    <property type="match status" value="1"/>
</dbReference>
<keyword evidence="8 12" id="KW-0630">Potassium</keyword>
<dbReference type="Pfam" id="PF00999">
    <property type="entry name" value="Na_H_Exchanger"/>
    <property type="match status" value="1"/>
</dbReference>
<dbReference type="InterPro" id="IPR036318">
    <property type="entry name" value="FAD-bd_PCMH-like_sf"/>
</dbReference>
<feature type="transmembrane region" description="Helical" evidence="12">
    <location>
        <begin position="6"/>
        <end position="23"/>
    </location>
</feature>
<feature type="transmembrane region" description="Helical" evidence="12">
    <location>
        <begin position="221"/>
        <end position="252"/>
    </location>
</feature>
<evidence type="ECO:0000313" key="13">
    <source>
        <dbReference type="EMBL" id="CDZ83140.1"/>
    </source>
</evidence>
<evidence type="ECO:0000256" key="8">
    <source>
        <dbReference type="ARBA" id="ARBA00022958"/>
    </source>
</evidence>
<evidence type="ECO:0000256" key="11">
    <source>
        <dbReference type="ARBA" id="ARBA00023136"/>
    </source>
</evidence>
<feature type="transmembrane region" description="Helical" evidence="12">
    <location>
        <begin position="59"/>
        <end position="76"/>
    </location>
</feature>
<feature type="transmembrane region" description="Helical" evidence="12">
    <location>
        <begin position="30"/>
        <end position="47"/>
    </location>
</feature>
<evidence type="ECO:0000256" key="10">
    <source>
        <dbReference type="ARBA" id="ARBA00023065"/>
    </source>
</evidence>
<dbReference type="FunFam" id="1.20.1530.20:FF:000002">
    <property type="entry name" value="K(+)/H(+) antiporter NhaP2"/>
    <property type="match status" value="1"/>
</dbReference>
<comment type="function">
    <text evidence="12">K(+)/H(+) antiporter that extrudes potassium in exchange for external protons and maintains the internal concentration of potassium under toxic levels.</text>
</comment>
<feature type="transmembrane region" description="Helical" evidence="12">
    <location>
        <begin position="298"/>
        <end position="323"/>
    </location>
</feature>
<dbReference type="InterPro" id="IPR036721">
    <property type="entry name" value="RCK_C_sf"/>
</dbReference>
<dbReference type="Pfam" id="PF02080">
    <property type="entry name" value="TrkA_C"/>
    <property type="match status" value="1"/>
</dbReference>
<keyword evidence="9 12" id="KW-1133">Transmembrane helix</keyword>
<dbReference type="HAMAP" id="MF_01075">
    <property type="entry name" value="NhaP2"/>
    <property type="match status" value="1"/>
</dbReference>
<keyword evidence="3 12" id="KW-0050">Antiport</keyword>
<comment type="similarity">
    <text evidence="12">Belongs to the monovalent cation:proton antiporter 1 (CPA1) transporter (TC 2.A.36) family. NhaP2 subfamily.</text>
</comment>
<name>A0A078L8R0_CITKO</name>
<protein>
    <recommendedName>
        <fullName evidence="12">K(+)/H(+) antiporter NhaP2</fullName>
    </recommendedName>
    <alternativeName>
        <fullName evidence="12">Potassium/proton antiporter NhaP2</fullName>
    </alternativeName>
</protein>
<dbReference type="PROSITE" id="PS51202">
    <property type="entry name" value="RCK_C"/>
    <property type="match status" value="1"/>
</dbReference>
<keyword evidence="2 12" id="KW-0813">Transport</keyword>
<keyword evidence="7 12" id="KW-0812">Transmembrane</keyword>
<evidence type="ECO:0000256" key="9">
    <source>
        <dbReference type="ARBA" id="ARBA00022989"/>
    </source>
</evidence>
<proteinExistence type="inferred from homology"/>
<dbReference type="PANTHER" id="PTHR32507">
    <property type="entry name" value="NA(+)/H(+) ANTIPORTER 1"/>
    <property type="match status" value="1"/>
</dbReference>
<feature type="transmembrane region" description="Helical" evidence="12">
    <location>
        <begin position="335"/>
        <end position="357"/>
    </location>
</feature>
<gene>
    <name evidence="13" type="primary">cvrA</name>
    <name evidence="12" type="synonym">nhaP2</name>
    <name evidence="13" type="ORF">BN1086_01248</name>
</gene>
<evidence type="ECO:0000256" key="6">
    <source>
        <dbReference type="ARBA" id="ARBA00022538"/>
    </source>
</evidence>
<comment type="subcellular location">
    <subcellularLocation>
        <location evidence="1 12">Cell membrane</location>
        <topology evidence="1 12">Multi-pass membrane protein</topology>
    </subcellularLocation>
</comment>
<evidence type="ECO:0000256" key="2">
    <source>
        <dbReference type="ARBA" id="ARBA00022448"/>
    </source>
</evidence>
<dbReference type="GO" id="GO:0050660">
    <property type="term" value="F:flavin adenine dinucleotide binding"/>
    <property type="evidence" value="ECO:0007669"/>
    <property type="project" value="InterPro"/>
</dbReference>
<dbReference type="PATRIC" id="fig|545.12.peg.1245"/>
<dbReference type="InterPro" id="IPR006153">
    <property type="entry name" value="Cation/H_exchanger_TM"/>
</dbReference>
<dbReference type="InterPro" id="IPR023729">
    <property type="entry name" value="NhaP2"/>
</dbReference>
<dbReference type="GO" id="GO:0015386">
    <property type="term" value="F:potassium:proton antiporter activity"/>
    <property type="evidence" value="ECO:0007669"/>
    <property type="project" value="UniProtKB-UniRule"/>
</dbReference>
<dbReference type="NCBIfam" id="NF003715">
    <property type="entry name" value="PRK05326.1-2"/>
    <property type="match status" value="1"/>
</dbReference>
<keyword evidence="5" id="KW-0997">Cell inner membrane</keyword>
<evidence type="ECO:0000256" key="5">
    <source>
        <dbReference type="ARBA" id="ARBA00022519"/>
    </source>
</evidence>
<organism evidence="13">
    <name type="scientific">Citrobacter koseri</name>
    <name type="common">Citrobacter diversus</name>
    <dbReference type="NCBI Taxonomy" id="545"/>
    <lineage>
        <taxon>Bacteria</taxon>
        <taxon>Pseudomonadati</taxon>
        <taxon>Pseudomonadota</taxon>
        <taxon>Gammaproteobacteria</taxon>
        <taxon>Enterobacterales</taxon>
        <taxon>Enterobacteriaceae</taxon>
        <taxon>Citrobacter</taxon>
    </lineage>
</organism>
<feature type="transmembrane region" description="Helical" evidence="12">
    <location>
        <begin position="88"/>
        <end position="116"/>
    </location>
</feature>
<keyword evidence="11 12" id="KW-0472">Membrane</keyword>
<evidence type="ECO:0000256" key="7">
    <source>
        <dbReference type="ARBA" id="ARBA00022692"/>
    </source>
</evidence>
<dbReference type="Gene3D" id="1.20.1530.20">
    <property type="match status" value="1"/>
</dbReference>
<dbReference type="PANTHER" id="PTHR32507:SF7">
    <property type="entry name" value="K(+)_H(+) ANTIPORTER NHAP2"/>
    <property type="match status" value="1"/>
</dbReference>
<feature type="transmembrane region" description="Helical" evidence="12">
    <location>
        <begin position="273"/>
        <end position="292"/>
    </location>
</feature>
<dbReference type="InterPro" id="IPR016169">
    <property type="entry name" value="FAD-bd_PCMH_sub2"/>
</dbReference>
<keyword evidence="4 12" id="KW-1003">Cell membrane</keyword>
<reference evidence="13" key="1">
    <citation type="submission" date="2014-06" db="EMBL/GenBank/DDBJ databases">
        <authorList>
            <person name="Urmite Genomes Urmite Genomes"/>
        </authorList>
    </citation>
    <scope>NUCLEOTIDE SEQUENCE</scope>
</reference>